<feature type="region of interest" description="Disordered" evidence="1">
    <location>
        <begin position="271"/>
        <end position="292"/>
    </location>
</feature>
<evidence type="ECO:0000313" key="2">
    <source>
        <dbReference type="EMBL" id="SPQ19312.1"/>
    </source>
</evidence>
<proteinExistence type="predicted"/>
<evidence type="ECO:0000256" key="1">
    <source>
        <dbReference type="SAM" id="MobiDB-lite"/>
    </source>
</evidence>
<gene>
    <name evidence="2" type="ORF">TT172_LOCUS1731</name>
</gene>
<feature type="region of interest" description="Disordered" evidence="1">
    <location>
        <begin position="304"/>
        <end position="351"/>
    </location>
</feature>
<dbReference type="AlphaFoldDB" id="A0A3S4ANV7"/>
<feature type="compositionally biased region" description="Gly residues" evidence="1">
    <location>
        <begin position="192"/>
        <end position="202"/>
    </location>
</feature>
<protein>
    <submittedName>
        <fullName evidence="2">52a01435-0c93-4b39-a711-306fd72c0c3c</fullName>
    </submittedName>
</protein>
<evidence type="ECO:0000313" key="3">
    <source>
        <dbReference type="Proteomes" id="UP000289323"/>
    </source>
</evidence>
<sequence length="351" mass="37020">MPIRNPFARRPGPAVQEESQRPGSAAGTADPAHPGFERVDTVGSKASSAFSIRSRRSQDTGEYKLSVVNDSGVYLPPSPVEKETPWPRRYLGRTSSERSSIASGSGEIEHFSISRESFDSYRRSFDICAKSPVVIADPPAGLPARQSLDSYRFPRSPLRFPAGPRSPLASDQPQVQPHHWDQEPRALEEEGVGGGGGGGGDGEGGEGGERDEKFEDVGLDDDENHTGGNGEHHDESLKHSWLRTQSQPQPRKRGFFFTKFGGSDSAAAAAADMGTGAGTGAGAPPPPVVEEGGTALSISRFLPLSGGRKKDPSGGQAAELGAMRPVAAGRDSGSERVDTPVAGLRVQEVEG</sequence>
<feature type="compositionally biased region" description="Basic and acidic residues" evidence="1">
    <location>
        <begin position="207"/>
        <end position="216"/>
    </location>
</feature>
<feature type="region of interest" description="Disordered" evidence="1">
    <location>
        <begin position="135"/>
        <end position="258"/>
    </location>
</feature>
<dbReference type="Proteomes" id="UP000289323">
    <property type="component" value="Unassembled WGS sequence"/>
</dbReference>
<feature type="compositionally biased region" description="Low complexity" evidence="1">
    <location>
        <begin position="92"/>
        <end position="106"/>
    </location>
</feature>
<reference evidence="2 3" key="1">
    <citation type="submission" date="2018-04" db="EMBL/GenBank/DDBJ databases">
        <authorList>
            <person name="Huttner S."/>
            <person name="Dainat J."/>
        </authorList>
    </citation>
    <scope>NUCLEOTIDE SEQUENCE [LARGE SCALE GENOMIC DNA]</scope>
</reference>
<dbReference type="EMBL" id="OUUZ01000001">
    <property type="protein sequence ID" value="SPQ19312.1"/>
    <property type="molecule type" value="Genomic_DNA"/>
</dbReference>
<feature type="compositionally biased region" description="Basic and acidic residues" evidence="1">
    <location>
        <begin position="178"/>
        <end position="188"/>
    </location>
</feature>
<organism evidence="2 3">
    <name type="scientific">Thermothielavioides terrestris</name>
    <dbReference type="NCBI Taxonomy" id="2587410"/>
    <lineage>
        <taxon>Eukaryota</taxon>
        <taxon>Fungi</taxon>
        <taxon>Dikarya</taxon>
        <taxon>Ascomycota</taxon>
        <taxon>Pezizomycotina</taxon>
        <taxon>Sordariomycetes</taxon>
        <taxon>Sordariomycetidae</taxon>
        <taxon>Sordariales</taxon>
        <taxon>Chaetomiaceae</taxon>
        <taxon>Thermothielavioides</taxon>
    </lineage>
</organism>
<accession>A0A3S4ANV7</accession>
<feature type="region of interest" description="Disordered" evidence="1">
    <location>
        <begin position="1"/>
        <end position="107"/>
    </location>
</feature>
<name>A0A3S4ANV7_9PEZI</name>